<dbReference type="CDD" id="cd04515">
    <property type="entry name" value="Alpha_kinase"/>
    <property type="match status" value="1"/>
</dbReference>
<dbReference type="PANTHER" id="PTHR47763">
    <property type="entry name" value="ALPHA-PROTEIN KINASE VWKA"/>
    <property type="match status" value="1"/>
</dbReference>
<keyword evidence="12" id="KW-1185">Reference proteome</keyword>
<feature type="domain" description="VWFA" evidence="9">
    <location>
        <begin position="204"/>
        <end position="284"/>
    </location>
</feature>
<dbReference type="Pfam" id="PF25106">
    <property type="entry name" value="VWA_4"/>
    <property type="match status" value="1"/>
</dbReference>
<evidence type="ECO:0000256" key="3">
    <source>
        <dbReference type="ARBA" id="ARBA00022527"/>
    </source>
</evidence>
<evidence type="ECO:0000256" key="8">
    <source>
        <dbReference type="SAM" id="MobiDB-lite"/>
    </source>
</evidence>
<dbReference type="SUPFAM" id="SSF56112">
    <property type="entry name" value="Protein kinase-like (PK-like)"/>
    <property type="match status" value="1"/>
</dbReference>
<evidence type="ECO:0000259" key="9">
    <source>
        <dbReference type="PROSITE" id="PS50234"/>
    </source>
</evidence>
<reference evidence="11" key="1">
    <citation type="submission" date="2021-03" db="EMBL/GenBank/DDBJ databases">
        <authorList>
            <person name="Tagirdzhanova G."/>
        </authorList>
    </citation>
    <scope>NUCLEOTIDE SEQUENCE</scope>
</reference>
<evidence type="ECO:0000256" key="5">
    <source>
        <dbReference type="ARBA" id="ARBA00022729"/>
    </source>
</evidence>
<evidence type="ECO:0000259" key="10">
    <source>
        <dbReference type="PROSITE" id="PS51158"/>
    </source>
</evidence>
<dbReference type="OrthoDB" id="301415at2759"/>
<dbReference type="Gene3D" id="3.40.50.410">
    <property type="entry name" value="von Willebrand factor, type A domain"/>
    <property type="match status" value="1"/>
</dbReference>
<dbReference type="Gene3D" id="3.20.200.10">
    <property type="entry name" value="MHCK/EF2 kinase"/>
    <property type="match status" value="1"/>
</dbReference>
<dbReference type="EMBL" id="CAJPDQ010000003">
    <property type="protein sequence ID" value="CAF9906492.1"/>
    <property type="molecule type" value="Genomic_DNA"/>
</dbReference>
<evidence type="ECO:0000256" key="6">
    <source>
        <dbReference type="ARBA" id="ARBA00022777"/>
    </source>
</evidence>
<dbReference type="InterPro" id="IPR002035">
    <property type="entry name" value="VWF_A"/>
</dbReference>
<dbReference type="InterPro" id="IPR036465">
    <property type="entry name" value="vWFA_dom_sf"/>
</dbReference>
<evidence type="ECO:0000313" key="12">
    <source>
        <dbReference type="Proteomes" id="UP000664169"/>
    </source>
</evidence>
<keyword evidence="2" id="KW-0964">Secreted</keyword>
<comment type="subcellular location">
    <subcellularLocation>
        <location evidence="1">Secreted</location>
    </subcellularLocation>
</comment>
<evidence type="ECO:0000256" key="7">
    <source>
        <dbReference type="SAM" id="Coils"/>
    </source>
</evidence>
<evidence type="ECO:0000256" key="4">
    <source>
        <dbReference type="ARBA" id="ARBA00022679"/>
    </source>
</evidence>
<dbReference type="CDD" id="cd00198">
    <property type="entry name" value="vWFA"/>
    <property type="match status" value="1"/>
</dbReference>
<dbReference type="SMART" id="SM00811">
    <property type="entry name" value="Alpha_kinase"/>
    <property type="match status" value="1"/>
</dbReference>
<dbReference type="Gene3D" id="3.30.200.20">
    <property type="entry name" value="Phosphorylase Kinase, domain 1"/>
    <property type="match status" value="1"/>
</dbReference>
<dbReference type="InterPro" id="IPR052969">
    <property type="entry name" value="Thr-specific_kinase-like"/>
</dbReference>
<comment type="caution">
    <text evidence="11">The sequence shown here is derived from an EMBL/GenBank/DDBJ whole genome shotgun (WGS) entry which is preliminary data.</text>
</comment>
<dbReference type="PROSITE" id="PS50234">
    <property type="entry name" value="VWFA"/>
    <property type="match status" value="1"/>
</dbReference>
<dbReference type="Proteomes" id="UP000664169">
    <property type="component" value="Unassembled WGS sequence"/>
</dbReference>
<keyword evidence="5" id="KW-0732">Signal</keyword>
<evidence type="ECO:0008006" key="13">
    <source>
        <dbReference type="Google" id="ProtNLM"/>
    </source>
</evidence>
<evidence type="ECO:0000256" key="1">
    <source>
        <dbReference type="ARBA" id="ARBA00004613"/>
    </source>
</evidence>
<protein>
    <recommendedName>
        <fullName evidence="13">Alpha-type protein kinase domain-containing protein</fullName>
    </recommendedName>
</protein>
<name>A0A8H3EIQ3_9LECA</name>
<evidence type="ECO:0000256" key="2">
    <source>
        <dbReference type="ARBA" id="ARBA00022525"/>
    </source>
</evidence>
<dbReference type="GO" id="GO:0004674">
    <property type="term" value="F:protein serine/threonine kinase activity"/>
    <property type="evidence" value="ECO:0007669"/>
    <property type="project" value="UniProtKB-KW"/>
</dbReference>
<evidence type="ECO:0000313" key="11">
    <source>
        <dbReference type="EMBL" id="CAF9906492.1"/>
    </source>
</evidence>
<feature type="region of interest" description="Disordered" evidence="8">
    <location>
        <begin position="30"/>
        <end position="76"/>
    </location>
</feature>
<dbReference type="SUPFAM" id="SSF53300">
    <property type="entry name" value="vWA-like"/>
    <property type="match status" value="1"/>
</dbReference>
<dbReference type="AlphaFoldDB" id="A0A8H3EIQ3"/>
<sequence>MDPPPPYQVEVSMTRTRNQHDNIQEMAETLLRSSVSQPGLASSDVSPLAEESTAPSSTPLPKQEIPPEVTLPVVSPTVKVTGPPVTPVPPDSPNLRRLSLISSPYLPIMGTARPQKTKVPSNSIEKLRSIEQENEELRRQAQRDQAQIEQLKRDANRSAYVSNKEAKLRIAQLKNEARAAVAEIKTSPTSTLSPSLFKSTCSSDLLFLIDCTSSMRNSIVAVKENVKKIVTDISAAFYDESKIRVAVVAYRDHTDNPNIQALDFTTSTEQVFLFLTGLEATGGGDIPEDVLGGVNRALNMSWEQPTRCLVHIADAPPHGRVFQDPPFDADRYPEAGREPHGLLYEPLFQLMTRMSINYLFLPIAKKTDRMAFLFSQVYLAASADVQLNAKNRYCDSLKKLVVEQSRSQTVASSKRTVQGNLMFAVAEMGTVYTYLQKLVVKSVIGSATRTASRTVTQASQSMGGDTKVRSDVVSSKLKAIDEGEFDIEKPSWNTSAWFDEVIVMEGFSPEAVVHSARTLDDMIEDDEKMKMSTTDLTIYKRAKPFAQGATRLAFYGRTTHSTSPFVVKSFKREGKQLVHLVEEMRGQTFCKAFALEFNSLVAKEYAIDFIVTTSLKGKSEKTGSNERLSLEPFIQGDYVKYNNNCGYVNEDIAGNMTNQAAQAFSHFTFERSHGQFLISDLQGVGNILTDPAVHAREPERYRLSDTNLGTDGFKFFFATHECNAVCKVLQLKSKASMLLKDNYEFRETWPSVESTVCCSNKLCGKIVRLKSAHKALIYPGFYWCEACFPQIERTRLRQACIGAGPYHTFEVSAFFFESQGRMTPRTCPSHRTRDEAVRPPSMPDEKGGGGFLKKFGFSCRDKKAK</sequence>
<proteinExistence type="predicted"/>
<gene>
    <name evidence="11" type="ORF">GOMPHAMPRED_004743</name>
</gene>
<keyword evidence="6" id="KW-0418">Kinase</keyword>
<dbReference type="InterPro" id="IPR011009">
    <property type="entry name" value="Kinase-like_dom_sf"/>
</dbReference>
<feature type="coiled-coil region" evidence="7">
    <location>
        <begin position="124"/>
        <end position="183"/>
    </location>
</feature>
<dbReference type="PROSITE" id="PS51158">
    <property type="entry name" value="ALPHA_KINASE"/>
    <property type="match status" value="1"/>
</dbReference>
<dbReference type="GO" id="GO:0005524">
    <property type="term" value="F:ATP binding"/>
    <property type="evidence" value="ECO:0007669"/>
    <property type="project" value="InterPro"/>
</dbReference>
<keyword evidence="3" id="KW-0723">Serine/threonine-protein kinase</keyword>
<feature type="compositionally biased region" description="Polar residues" evidence="8">
    <location>
        <begin position="31"/>
        <end position="45"/>
    </location>
</feature>
<keyword evidence="7" id="KW-0175">Coiled coil</keyword>
<feature type="compositionally biased region" description="Basic and acidic residues" evidence="8">
    <location>
        <begin position="831"/>
        <end position="847"/>
    </location>
</feature>
<feature type="region of interest" description="Disordered" evidence="8">
    <location>
        <begin position="825"/>
        <end position="852"/>
    </location>
</feature>
<dbReference type="InterPro" id="IPR004166">
    <property type="entry name" value="a-kinase_dom"/>
</dbReference>
<dbReference type="InterPro" id="IPR056861">
    <property type="entry name" value="HMCN1-like_VWA"/>
</dbReference>
<dbReference type="Pfam" id="PF02816">
    <property type="entry name" value="Alpha_kinase"/>
    <property type="match status" value="1"/>
</dbReference>
<dbReference type="PANTHER" id="PTHR47763:SF4">
    <property type="entry name" value="ALPHA-PROTEIN KINASE VWKA"/>
    <property type="match status" value="1"/>
</dbReference>
<organism evidence="11 12">
    <name type="scientific">Gomphillus americanus</name>
    <dbReference type="NCBI Taxonomy" id="1940652"/>
    <lineage>
        <taxon>Eukaryota</taxon>
        <taxon>Fungi</taxon>
        <taxon>Dikarya</taxon>
        <taxon>Ascomycota</taxon>
        <taxon>Pezizomycotina</taxon>
        <taxon>Lecanoromycetes</taxon>
        <taxon>OSLEUM clade</taxon>
        <taxon>Ostropomycetidae</taxon>
        <taxon>Ostropales</taxon>
        <taxon>Graphidaceae</taxon>
        <taxon>Gomphilloideae</taxon>
        <taxon>Gomphillus</taxon>
    </lineage>
</organism>
<keyword evidence="4" id="KW-0808">Transferase</keyword>
<feature type="domain" description="Alpha-type protein kinase" evidence="10">
    <location>
        <begin position="521"/>
        <end position="734"/>
    </location>
</feature>
<accession>A0A8H3EIQ3</accession>